<dbReference type="EMBL" id="NTGA01000004">
    <property type="protein sequence ID" value="PAY24653.1"/>
    <property type="molecule type" value="Genomic_DNA"/>
</dbReference>
<comment type="caution">
    <text evidence="1">The sequence shown here is derived from an EMBL/GenBank/DDBJ whole genome shotgun (WGS) entry which is preliminary data.</text>
</comment>
<evidence type="ECO:0000313" key="1">
    <source>
        <dbReference type="EMBL" id="PAY24653.1"/>
    </source>
</evidence>
<dbReference type="NCBIfam" id="NF042926">
    <property type="entry name" value="capsid_Caudo_1"/>
    <property type="match status" value="1"/>
</dbReference>
<evidence type="ECO:0000313" key="2">
    <source>
        <dbReference type="Proteomes" id="UP000218810"/>
    </source>
</evidence>
<accession>A0A2A2WUD2</accession>
<name>A0A2A2WUD2_9ACTN</name>
<reference evidence="2" key="1">
    <citation type="submission" date="2017-09" db="EMBL/GenBank/DDBJ databases">
        <authorList>
            <person name="Zhang Y."/>
            <person name="Huang X."/>
            <person name="Liu J."/>
            <person name="Lu L."/>
            <person name="Peng K."/>
        </authorList>
    </citation>
    <scope>NUCLEOTIDE SEQUENCE [LARGE SCALE GENOMIC DNA]</scope>
    <source>
        <strain evidence="2">S-XJ-1</strain>
    </source>
</reference>
<dbReference type="RefSeq" id="WP_095717113.1">
    <property type="nucleotide sequence ID" value="NZ_NTGA01000004.1"/>
</dbReference>
<evidence type="ECO:0008006" key="3">
    <source>
        <dbReference type="Google" id="ProtNLM"/>
    </source>
</evidence>
<gene>
    <name evidence="1" type="ORF">CEY15_02330</name>
</gene>
<dbReference type="Pfam" id="PF25209">
    <property type="entry name" value="Phage_capsid_4"/>
    <property type="match status" value="1"/>
</dbReference>
<dbReference type="InterPro" id="IPR049995">
    <property type="entry name" value="Capsid_mycobact-type"/>
</dbReference>
<proteinExistence type="predicted"/>
<organism evidence="1 2">
    <name type="scientific">Dietzia natronolimnaea</name>
    <dbReference type="NCBI Taxonomy" id="161920"/>
    <lineage>
        <taxon>Bacteria</taxon>
        <taxon>Bacillati</taxon>
        <taxon>Actinomycetota</taxon>
        <taxon>Actinomycetes</taxon>
        <taxon>Mycobacteriales</taxon>
        <taxon>Dietziaceae</taxon>
        <taxon>Dietzia</taxon>
    </lineage>
</organism>
<dbReference type="Proteomes" id="UP000218810">
    <property type="component" value="Unassembled WGS sequence"/>
</dbReference>
<dbReference type="OrthoDB" id="4367863at2"/>
<keyword evidence="2" id="KW-1185">Reference proteome</keyword>
<sequence>MPLYPGHTDLNGNLITVDEALNHPTVITERLADLTFDTVLVDKVFGTVGQPVTGGAVIYSQTTEKHLFVEGVADRKPGDEYPVIFSEKPDAQLARVQDFGGKFPVTDEARRRNNSIDFDNAVTRLANTITRKLNSRAIETLEAALGTLDDGGEIAGHPWTDLALDGATPTPASERPTADLAAAQLAADEDELGITYSMLLVHPRQRAALATAYGERLKAVMDAAGMTLASTTQVPAGTAYVVDPGTVGFVDYEMPLTSETWDDREHRQTWVQSYAMPVMGVTSPRSVRKLTGLAA</sequence>
<dbReference type="AlphaFoldDB" id="A0A2A2WUD2"/>
<protein>
    <recommendedName>
        <fullName evidence="3">Major capsid protein E</fullName>
    </recommendedName>
</protein>